<reference evidence="1" key="1">
    <citation type="submission" date="2014-11" db="EMBL/GenBank/DDBJ databases">
        <authorList>
            <person name="Amaro Gonzalez C."/>
        </authorList>
    </citation>
    <scope>NUCLEOTIDE SEQUENCE</scope>
</reference>
<name>A0A0E9U6E7_ANGAN</name>
<protein>
    <submittedName>
        <fullName evidence="1">Uncharacterized protein</fullName>
    </submittedName>
</protein>
<organism evidence="1">
    <name type="scientific">Anguilla anguilla</name>
    <name type="common">European freshwater eel</name>
    <name type="synonym">Muraena anguilla</name>
    <dbReference type="NCBI Taxonomy" id="7936"/>
    <lineage>
        <taxon>Eukaryota</taxon>
        <taxon>Metazoa</taxon>
        <taxon>Chordata</taxon>
        <taxon>Craniata</taxon>
        <taxon>Vertebrata</taxon>
        <taxon>Euteleostomi</taxon>
        <taxon>Actinopterygii</taxon>
        <taxon>Neopterygii</taxon>
        <taxon>Teleostei</taxon>
        <taxon>Anguilliformes</taxon>
        <taxon>Anguillidae</taxon>
        <taxon>Anguilla</taxon>
    </lineage>
</organism>
<dbReference type="PANTHER" id="PTHR10338:SF14">
    <property type="entry name" value="INTER-ALPHA-TRYPSIN INHIBITOR HEAVY CHAIN H2"/>
    <property type="match status" value="1"/>
</dbReference>
<dbReference type="InterPro" id="IPR050934">
    <property type="entry name" value="ITIH"/>
</dbReference>
<dbReference type="EMBL" id="GBXM01047280">
    <property type="protein sequence ID" value="JAH61297.1"/>
    <property type="molecule type" value="Transcribed_RNA"/>
</dbReference>
<dbReference type="PANTHER" id="PTHR10338">
    <property type="entry name" value="INTER-ALPHA-TRYPSIN INHIBITOR HEAVY CHAIN FAMILY MEMBER"/>
    <property type="match status" value="1"/>
</dbReference>
<evidence type="ECO:0000313" key="1">
    <source>
        <dbReference type="EMBL" id="JAH61297.1"/>
    </source>
</evidence>
<dbReference type="AlphaFoldDB" id="A0A0E9U6E7"/>
<accession>A0A0E9U6E7</accession>
<sequence>MMQRKLGVYEHSLHLQPGRLVPQLQVDVYIYEPKGISFVEASQHTG</sequence>
<reference evidence="1" key="2">
    <citation type="journal article" date="2015" name="Fish Shellfish Immunol.">
        <title>Early steps in the European eel (Anguilla anguilla)-Vibrio vulnificus interaction in the gills: Role of the RtxA13 toxin.</title>
        <authorList>
            <person name="Callol A."/>
            <person name="Pajuelo D."/>
            <person name="Ebbesson L."/>
            <person name="Teles M."/>
            <person name="MacKenzie S."/>
            <person name="Amaro C."/>
        </authorList>
    </citation>
    <scope>NUCLEOTIDE SEQUENCE</scope>
</reference>
<proteinExistence type="predicted"/>